<keyword evidence="4" id="KW-1185">Reference proteome</keyword>
<dbReference type="Proteomes" id="UP000225706">
    <property type="component" value="Unassembled WGS sequence"/>
</dbReference>
<evidence type="ECO:0000313" key="4">
    <source>
        <dbReference type="Proteomes" id="UP000225706"/>
    </source>
</evidence>
<dbReference type="PROSITE" id="PS50878">
    <property type="entry name" value="RT_POL"/>
    <property type="match status" value="1"/>
</dbReference>
<dbReference type="EMBL" id="LSMT01000991">
    <property type="protein sequence ID" value="PFX13381.1"/>
    <property type="molecule type" value="Genomic_DNA"/>
</dbReference>
<evidence type="ECO:0000313" key="3">
    <source>
        <dbReference type="EMBL" id="PFX13381.1"/>
    </source>
</evidence>
<comment type="caution">
    <text evidence="3">The sequence shown here is derived from an EMBL/GenBank/DDBJ whole genome shotgun (WGS) entry which is preliminary data.</text>
</comment>
<feature type="domain" description="Reverse transcriptase" evidence="2">
    <location>
        <begin position="339"/>
        <end position="610"/>
    </location>
</feature>
<reference evidence="4" key="1">
    <citation type="journal article" date="2017" name="bioRxiv">
        <title>Comparative analysis of the genomes of Stylophora pistillata and Acropora digitifera provides evidence for extensive differences between species of corals.</title>
        <authorList>
            <person name="Voolstra C.R."/>
            <person name="Li Y."/>
            <person name="Liew Y.J."/>
            <person name="Baumgarten S."/>
            <person name="Zoccola D."/>
            <person name="Flot J.-F."/>
            <person name="Tambutte S."/>
            <person name="Allemand D."/>
            <person name="Aranda M."/>
        </authorList>
    </citation>
    <scope>NUCLEOTIDE SEQUENCE [LARGE SCALE GENOMIC DNA]</scope>
</reference>
<accession>A0A2B4R6X4</accession>
<dbReference type="SUPFAM" id="SSF56672">
    <property type="entry name" value="DNA/RNA polymerases"/>
    <property type="match status" value="2"/>
</dbReference>
<dbReference type="AlphaFoldDB" id="A0A2B4R6X4"/>
<dbReference type="GO" id="GO:0003964">
    <property type="term" value="F:RNA-directed DNA polymerase activity"/>
    <property type="evidence" value="ECO:0007669"/>
    <property type="project" value="UniProtKB-KW"/>
</dbReference>
<gene>
    <name evidence="3" type="primary">pol</name>
    <name evidence="3" type="ORF">AWC38_SpisGene22536</name>
</gene>
<dbReference type="InterPro" id="IPR000477">
    <property type="entry name" value="RT_dom"/>
</dbReference>
<evidence type="ECO:0000259" key="2">
    <source>
        <dbReference type="PROSITE" id="PS50878"/>
    </source>
</evidence>
<keyword evidence="3" id="KW-0695">RNA-directed DNA polymerase</keyword>
<dbReference type="PANTHER" id="PTHR47510">
    <property type="entry name" value="REVERSE TRANSCRIPTASE DOMAIN-CONTAINING PROTEIN"/>
    <property type="match status" value="1"/>
</dbReference>
<protein>
    <submittedName>
        <fullName evidence="3">RNA-directed DNA polymerase from mobile element jockey</fullName>
    </submittedName>
</protein>
<dbReference type="Pfam" id="PF00078">
    <property type="entry name" value="RVT_1"/>
    <property type="match status" value="2"/>
</dbReference>
<dbReference type="PANTHER" id="PTHR47510:SF3">
    <property type="entry name" value="ENDO_EXONUCLEASE_PHOSPHATASE DOMAIN-CONTAINING PROTEIN"/>
    <property type="match status" value="1"/>
</dbReference>
<dbReference type="InterPro" id="IPR043502">
    <property type="entry name" value="DNA/RNA_pol_sf"/>
</dbReference>
<keyword evidence="3" id="KW-0548">Nucleotidyltransferase</keyword>
<evidence type="ECO:0000256" key="1">
    <source>
        <dbReference type="SAM" id="MobiDB-lite"/>
    </source>
</evidence>
<dbReference type="CDD" id="cd01650">
    <property type="entry name" value="RT_nLTR_like"/>
    <property type="match status" value="1"/>
</dbReference>
<organism evidence="3 4">
    <name type="scientific">Stylophora pistillata</name>
    <name type="common">Smooth cauliflower coral</name>
    <dbReference type="NCBI Taxonomy" id="50429"/>
    <lineage>
        <taxon>Eukaryota</taxon>
        <taxon>Metazoa</taxon>
        <taxon>Cnidaria</taxon>
        <taxon>Anthozoa</taxon>
        <taxon>Hexacorallia</taxon>
        <taxon>Scleractinia</taxon>
        <taxon>Astrocoeniina</taxon>
        <taxon>Pocilloporidae</taxon>
        <taxon>Stylophora</taxon>
    </lineage>
</organism>
<feature type="region of interest" description="Disordered" evidence="1">
    <location>
        <begin position="207"/>
        <end position="232"/>
    </location>
</feature>
<keyword evidence="3" id="KW-0808">Transferase</keyword>
<proteinExistence type="predicted"/>
<name>A0A2B4R6X4_STYPI</name>
<dbReference type="OrthoDB" id="5976521at2759"/>
<sequence length="1278" mass="146099">MTLSFWKSSNGLERVSGEDKETLMNSDFNYNFKAPTQGADSKALKRIFHLHNFLQLIDCPKRITKLSATVIELIVTNNVRNIVKQAVVPLSLSDHHLVLCVTKINALKYVSKIIECQDYINYSHEQFCESLSQINWDPVKHASNVNNALDLFNDTFKEQCDRHAPLIKKKVRGINYPWLTPELKKLMQQRNCLLKKARRINKEENIDDSKSSWRTVKRGLPNDKKLKQSKSPIKVAGDLKTDKNPVAESFNHFFTSIVKTINEKLSKISCQRQQSSLQNTKATFTKENFELSLVRPNVRYSLLRKLKVNKATGLHNIPARLLQDGAPVISEYLTHIINLFFSSGVVLDDWKTSRVVLLFKSGNREEIDNYRPISTLPVISKIAEKVVYHQLFSYLNANNLLSSCQSGFQKNFSTETAVTFFVDEIRRNMDNGLLTGAVFIDVKKAFDTLDQHILLNKLQSDGICNSTLIWFSRYLLGRSQCVEVDKALSSPLDRASSVPQGSILGPLLFIFYINETPSCICFSQVLLCADDTVLFFTAKTAIELEASLNNDINHISSWMKENKLFWNMSKTEYVIYGSHQQLKREDSISLSCNGFSLTKSESFKHLGVVIHQHLSFNNHIEHVVNKVSRKLDVFRCLRISIPMAAAERLCETMILLVFDHCDVAWHGCDRNFGLALLDLELTCVTPTSKFAVTPGVQKPPAFMSNLASRLVTVDCRPVHTRNLAPAARSCNTLPEDIAMENLWLELIFQSQKELFWEPAIARRMTLSFWKSSNGLERVSGEDKETLMTSDFNYDFKAPTQGADLKALKRIFRLQNFLQLIDCPKSITKLSTTLIELIVTNDSRNTVKQAVVPLSLSDHYLVLCVGKINALKYVSKIIECRDYRNYSPEEFCESFNQINWDPVKHASDVNNALDLFNDIFKEKCDRHAPLIKTKVRGVNYPWLTRELKKSMQQRNCLLNKARRTNKEADWSAFRRSGNAYNNKVRSAKANYNRNLIQENIDDSKSFWRTLKRGLLNDKKLKQSMSPIKVAGDLKTDKNPITESFNHFFTSIVKTINEKLSKISCKRQQSCLQNTEATFTNENFELSLVRPNVVYNVLRKLKVKKATGLHNIPARLLQDGAPAISEYLTHLFFSSGVVPDDWKTARDVLLFKSSNREEMDNYRPVSILPVISKIAEKVVYHQLLSYLNANNLLSSCQSGFRKNFFTETAVTFFVDEIRRIMDNGLLTGAVFIDLKKAFDTLDHHILLNKLQRCGICNSTLLWFSSYLLGRTTKLSPRPWI</sequence>